<evidence type="ECO:0000259" key="3">
    <source>
        <dbReference type="SMART" id="SM00829"/>
    </source>
</evidence>
<dbReference type="Pfam" id="PF00107">
    <property type="entry name" value="ADH_zinc_N"/>
    <property type="match status" value="1"/>
</dbReference>
<dbReference type="SUPFAM" id="SSF51735">
    <property type="entry name" value="NAD(P)-binding Rossmann-fold domains"/>
    <property type="match status" value="1"/>
</dbReference>
<dbReference type="InterPro" id="IPR013154">
    <property type="entry name" value="ADH-like_N"/>
</dbReference>
<keyword evidence="2" id="KW-0560">Oxidoreductase</keyword>
<dbReference type="EMBL" id="FXAG01000001">
    <property type="protein sequence ID" value="SME94682.1"/>
    <property type="molecule type" value="Genomic_DNA"/>
</dbReference>
<dbReference type="InterPro" id="IPR020843">
    <property type="entry name" value="ER"/>
</dbReference>
<dbReference type="InterPro" id="IPR013149">
    <property type="entry name" value="ADH-like_C"/>
</dbReference>
<dbReference type="GO" id="GO:0035925">
    <property type="term" value="F:mRNA 3'-UTR AU-rich region binding"/>
    <property type="evidence" value="ECO:0007669"/>
    <property type="project" value="TreeGrafter"/>
</dbReference>
<dbReference type="FunFam" id="3.40.50.720:FF:000053">
    <property type="entry name" value="Quinone oxidoreductase 1"/>
    <property type="match status" value="1"/>
</dbReference>
<evidence type="ECO:0000313" key="5">
    <source>
        <dbReference type="Proteomes" id="UP000192920"/>
    </source>
</evidence>
<protein>
    <submittedName>
        <fullName evidence="4">NADPH2:quinone reductase</fullName>
    </submittedName>
</protein>
<dbReference type="InterPro" id="IPR036291">
    <property type="entry name" value="NAD(P)-bd_dom_sf"/>
</dbReference>
<dbReference type="InterPro" id="IPR047618">
    <property type="entry name" value="QOR-like"/>
</dbReference>
<proteinExistence type="predicted"/>
<keyword evidence="1" id="KW-0521">NADP</keyword>
<dbReference type="RefSeq" id="WP_085274658.1">
    <property type="nucleotide sequence ID" value="NZ_FXAG01000001.1"/>
</dbReference>
<gene>
    <name evidence="4" type="ORF">SAMN02745746_00278</name>
</gene>
<keyword evidence="5" id="KW-1185">Reference proteome</keyword>
<dbReference type="GO" id="GO:0003960">
    <property type="term" value="F:quinone reductase (NADPH) activity"/>
    <property type="evidence" value="ECO:0007669"/>
    <property type="project" value="InterPro"/>
</dbReference>
<dbReference type="NCBIfam" id="NF008024">
    <property type="entry name" value="PRK10754.1"/>
    <property type="match status" value="1"/>
</dbReference>
<dbReference type="SUPFAM" id="SSF50129">
    <property type="entry name" value="GroES-like"/>
    <property type="match status" value="1"/>
</dbReference>
<feature type="domain" description="Enoyl reductase (ER)" evidence="3">
    <location>
        <begin position="11"/>
        <end position="322"/>
    </location>
</feature>
<evidence type="ECO:0000256" key="2">
    <source>
        <dbReference type="ARBA" id="ARBA00023002"/>
    </source>
</evidence>
<evidence type="ECO:0000313" key="4">
    <source>
        <dbReference type="EMBL" id="SME94682.1"/>
    </source>
</evidence>
<name>A0A1Y6B6J3_9NEIS</name>
<dbReference type="Gene3D" id="3.90.180.10">
    <property type="entry name" value="Medium-chain alcohol dehydrogenases, catalytic domain"/>
    <property type="match status" value="1"/>
</dbReference>
<dbReference type="Pfam" id="PF08240">
    <property type="entry name" value="ADH_N"/>
    <property type="match status" value="1"/>
</dbReference>
<dbReference type="STRING" id="1123014.SAMN02745746_00278"/>
<dbReference type="Gene3D" id="3.40.50.720">
    <property type="entry name" value="NAD(P)-binding Rossmann-like Domain"/>
    <property type="match status" value="1"/>
</dbReference>
<dbReference type="PANTHER" id="PTHR48106:SF13">
    <property type="entry name" value="QUINONE OXIDOREDUCTASE-RELATED"/>
    <property type="match status" value="1"/>
</dbReference>
<accession>A0A1Y6B6J3</accession>
<sequence>MTLAIRFYQTGGPEVLQTETVEVGAPGPGEVRLRHRAIGVNFIDTYVRSGLYPASLPSGLGTEAAGVVEAVGAGVEQVRVGDRVAYCGGPIGAYSGERLIPAAVLVKLPDEIGDEQAACMMLQGMTVEYLIRRTYPVQPGQTVLWHAAAGGVGQIAVQWLSSLGVNVIGTVGSDAKAQLARELGCAHVINYSTENVVERVREITAGQGVPVVYDSVGKDTFEISLNCLAPRGMFVSFGNASGAVPPFAPLILAQKGSLYFTRPKLGDYTASRAELEESANALFERVRAGAVRIAPSHRYALADAAQAHRDLEGRRTTGSLVLLP</sequence>
<dbReference type="GO" id="GO:0005829">
    <property type="term" value="C:cytosol"/>
    <property type="evidence" value="ECO:0007669"/>
    <property type="project" value="TreeGrafter"/>
</dbReference>
<evidence type="ECO:0000256" key="1">
    <source>
        <dbReference type="ARBA" id="ARBA00022857"/>
    </source>
</evidence>
<dbReference type="InterPro" id="IPR011032">
    <property type="entry name" value="GroES-like_sf"/>
</dbReference>
<dbReference type="SMART" id="SM00829">
    <property type="entry name" value="PKS_ER"/>
    <property type="match status" value="1"/>
</dbReference>
<reference evidence="5" key="1">
    <citation type="submission" date="2017-04" db="EMBL/GenBank/DDBJ databases">
        <authorList>
            <person name="Varghese N."/>
            <person name="Submissions S."/>
        </authorList>
    </citation>
    <scope>NUCLEOTIDE SEQUENCE [LARGE SCALE GENOMIC DNA]</scope>
    <source>
        <strain evidence="5">DSM 22618</strain>
    </source>
</reference>
<dbReference type="GO" id="GO:0070402">
    <property type="term" value="F:NADPH binding"/>
    <property type="evidence" value="ECO:0007669"/>
    <property type="project" value="TreeGrafter"/>
</dbReference>
<dbReference type="AlphaFoldDB" id="A0A1Y6B6J3"/>
<dbReference type="PANTHER" id="PTHR48106">
    <property type="entry name" value="QUINONE OXIDOREDUCTASE PIG3-RELATED"/>
    <property type="match status" value="1"/>
</dbReference>
<dbReference type="InterPro" id="IPR002364">
    <property type="entry name" value="Quin_OxRdtase/zeta-crystal_CS"/>
</dbReference>
<dbReference type="GO" id="GO:0008270">
    <property type="term" value="F:zinc ion binding"/>
    <property type="evidence" value="ECO:0007669"/>
    <property type="project" value="InterPro"/>
</dbReference>
<dbReference type="Proteomes" id="UP000192920">
    <property type="component" value="Unassembled WGS sequence"/>
</dbReference>
<dbReference type="PROSITE" id="PS01162">
    <property type="entry name" value="QOR_ZETA_CRYSTAL"/>
    <property type="match status" value="1"/>
</dbReference>
<dbReference type="CDD" id="cd05286">
    <property type="entry name" value="QOR2"/>
    <property type="match status" value="1"/>
</dbReference>
<organism evidence="4 5">
    <name type="scientific">Pseudogulbenkiania subflava DSM 22618</name>
    <dbReference type="NCBI Taxonomy" id="1123014"/>
    <lineage>
        <taxon>Bacteria</taxon>
        <taxon>Pseudomonadati</taxon>
        <taxon>Pseudomonadota</taxon>
        <taxon>Betaproteobacteria</taxon>
        <taxon>Neisseriales</taxon>
        <taxon>Chromobacteriaceae</taxon>
        <taxon>Pseudogulbenkiania</taxon>
    </lineage>
</organism>